<dbReference type="Proteomes" id="UP001595704">
    <property type="component" value="Unassembled WGS sequence"/>
</dbReference>
<evidence type="ECO:0000313" key="6">
    <source>
        <dbReference type="EMBL" id="MFC3636121.1"/>
    </source>
</evidence>
<evidence type="ECO:0000313" key="7">
    <source>
        <dbReference type="Proteomes" id="UP001595704"/>
    </source>
</evidence>
<name>A0ABV7UBY9_9HYPH</name>
<dbReference type="SMART" id="SM00422">
    <property type="entry name" value="HTH_MERR"/>
    <property type="match status" value="1"/>
</dbReference>
<keyword evidence="2" id="KW-0805">Transcription regulation</keyword>
<accession>A0ABV7UBY9</accession>
<organism evidence="6 7">
    <name type="scientific">Camelimonas fluminis</name>
    <dbReference type="NCBI Taxonomy" id="1576911"/>
    <lineage>
        <taxon>Bacteria</taxon>
        <taxon>Pseudomonadati</taxon>
        <taxon>Pseudomonadota</taxon>
        <taxon>Alphaproteobacteria</taxon>
        <taxon>Hyphomicrobiales</taxon>
        <taxon>Chelatococcaceae</taxon>
        <taxon>Camelimonas</taxon>
    </lineage>
</organism>
<dbReference type="PROSITE" id="PS50937">
    <property type="entry name" value="HTH_MERR_2"/>
    <property type="match status" value="1"/>
</dbReference>
<dbReference type="PANTHER" id="PTHR30204">
    <property type="entry name" value="REDOX-CYCLING DRUG-SENSING TRANSCRIPTIONAL ACTIVATOR SOXR"/>
    <property type="match status" value="1"/>
</dbReference>
<dbReference type="PRINTS" id="PR00040">
    <property type="entry name" value="HTHMERR"/>
</dbReference>
<dbReference type="EMBL" id="JBHRYC010000020">
    <property type="protein sequence ID" value="MFC3636121.1"/>
    <property type="molecule type" value="Genomic_DNA"/>
</dbReference>
<gene>
    <name evidence="6" type="ORF">ACFONL_01790</name>
</gene>
<evidence type="ECO:0000259" key="5">
    <source>
        <dbReference type="PROSITE" id="PS50937"/>
    </source>
</evidence>
<keyword evidence="3" id="KW-0238">DNA-binding</keyword>
<keyword evidence="7" id="KW-1185">Reference proteome</keyword>
<feature type="domain" description="HTH merR-type" evidence="5">
    <location>
        <begin position="5"/>
        <end position="74"/>
    </location>
</feature>
<evidence type="ECO:0000256" key="4">
    <source>
        <dbReference type="ARBA" id="ARBA00023163"/>
    </source>
</evidence>
<evidence type="ECO:0000256" key="2">
    <source>
        <dbReference type="ARBA" id="ARBA00023015"/>
    </source>
</evidence>
<dbReference type="Gene3D" id="1.10.1660.10">
    <property type="match status" value="1"/>
</dbReference>
<sequence length="315" mass="35232">MGTQFLSIGQLSRRTGIPVRRLRFYEDQGLFPGSDRAASGYRLFTDADVIRADTIRLLRTSGMSLKAIKTSLGRSPDLKALLKLRLNEISATVSSLTQVANAIRSAIDTDEISPSDIRRISEMMTLSIEARAEAIRRFVQVIDSDPDTDADFRNTVRALFPANLPDDATSEQREAWIALSDELRNPQLLHDVLESGRRHRTPIDPKEYFRLIMSFRERALLLMSRDIPSNSPEASALAKEFVDASAIHYDCSAEDSDFLRFMREKCKPSGVSRHYALALKLKNIGPVGSVSPGLKWLHSAVMAYLGPALQRQDQP</sequence>
<comment type="caution">
    <text evidence="6">The sequence shown here is derived from an EMBL/GenBank/DDBJ whole genome shotgun (WGS) entry which is preliminary data.</text>
</comment>
<keyword evidence="1" id="KW-0678">Repressor</keyword>
<dbReference type="SUPFAM" id="SSF46955">
    <property type="entry name" value="Putative DNA-binding domain"/>
    <property type="match status" value="1"/>
</dbReference>
<evidence type="ECO:0000256" key="1">
    <source>
        <dbReference type="ARBA" id="ARBA00022491"/>
    </source>
</evidence>
<keyword evidence="4" id="KW-0804">Transcription</keyword>
<reference evidence="7" key="1">
    <citation type="journal article" date="2019" name="Int. J. Syst. Evol. Microbiol.">
        <title>The Global Catalogue of Microorganisms (GCM) 10K type strain sequencing project: providing services to taxonomists for standard genome sequencing and annotation.</title>
        <authorList>
            <consortium name="The Broad Institute Genomics Platform"/>
            <consortium name="The Broad Institute Genome Sequencing Center for Infectious Disease"/>
            <person name="Wu L."/>
            <person name="Ma J."/>
        </authorList>
    </citation>
    <scope>NUCLEOTIDE SEQUENCE [LARGE SCALE GENOMIC DNA]</scope>
    <source>
        <strain evidence="7">KCTC 42282</strain>
    </source>
</reference>
<dbReference type="PANTHER" id="PTHR30204:SF69">
    <property type="entry name" value="MERR-FAMILY TRANSCRIPTIONAL REGULATOR"/>
    <property type="match status" value="1"/>
</dbReference>
<proteinExistence type="predicted"/>
<dbReference type="InterPro" id="IPR000551">
    <property type="entry name" value="MerR-type_HTH_dom"/>
</dbReference>
<protein>
    <submittedName>
        <fullName evidence="6">MerR family transcriptional regulator</fullName>
    </submittedName>
</protein>
<evidence type="ECO:0000256" key="3">
    <source>
        <dbReference type="ARBA" id="ARBA00023125"/>
    </source>
</evidence>
<dbReference type="CDD" id="cd00592">
    <property type="entry name" value="HTH_MerR-like"/>
    <property type="match status" value="1"/>
</dbReference>
<dbReference type="InterPro" id="IPR047057">
    <property type="entry name" value="MerR_fam"/>
</dbReference>
<dbReference type="InterPro" id="IPR009061">
    <property type="entry name" value="DNA-bd_dom_put_sf"/>
</dbReference>
<dbReference type="RefSeq" id="WP_191321524.1">
    <property type="nucleotide sequence ID" value="NZ_BNCG01000108.1"/>
</dbReference>
<dbReference type="Pfam" id="PF13411">
    <property type="entry name" value="MerR_1"/>
    <property type="match status" value="1"/>
</dbReference>